<proteinExistence type="inferred from homology"/>
<reference evidence="10 11" key="1">
    <citation type="submission" date="2024-04" db="EMBL/GenBank/DDBJ databases">
        <title>Phyllosticta paracitricarpa is synonymous to the EU quarantine fungus P. citricarpa based on phylogenomic analyses.</title>
        <authorList>
            <consortium name="Lawrence Berkeley National Laboratory"/>
            <person name="Van Ingen-Buijs V.A."/>
            <person name="Van Westerhoven A.C."/>
            <person name="Haridas S."/>
            <person name="Skiadas P."/>
            <person name="Martin F."/>
            <person name="Groenewald J.Z."/>
            <person name="Crous P.W."/>
            <person name="Seidl M.F."/>
        </authorList>
    </citation>
    <scope>NUCLEOTIDE SEQUENCE [LARGE SCALE GENOMIC DNA]</scope>
    <source>
        <strain evidence="10 11">CBS 123374</strain>
    </source>
</reference>
<dbReference type="InterPro" id="IPR000070">
    <property type="entry name" value="Pectinesterase_cat"/>
</dbReference>
<evidence type="ECO:0000256" key="7">
    <source>
        <dbReference type="PROSITE-ProRule" id="PRU10040"/>
    </source>
</evidence>
<dbReference type="PROSITE" id="PS00503">
    <property type="entry name" value="PECTINESTERASE_2"/>
    <property type="match status" value="1"/>
</dbReference>
<comment type="caution">
    <text evidence="10">The sequence shown here is derived from an EMBL/GenBank/DDBJ whole genome shotgun (WGS) entry which is preliminary data.</text>
</comment>
<dbReference type="PANTHER" id="PTHR31321">
    <property type="entry name" value="ACYL-COA THIOESTER HYDROLASE YBHC-RELATED"/>
    <property type="match status" value="1"/>
</dbReference>
<comment type="similarity">
    <text evidence="2">Belongs to the pectinesterase family.</text>
</comment>
<comment type="pathway">
    <text evidence="1 8">Glycan metabolism; pectin degradation; 2-dehydro-3-deoxy-D-gluconate from pectin: step 1/5.</text>
</comment>
<keyword evidence="5 8" id="KW-0063">Aspartyl esterase</keyword>
<evidence type="ECO:0000259" key="9">
    <source>
        <dbReference type="Pfam" id="PF01095"/>
    </source>
</evidence>
<feature type="signal peptide" evidence="8">
    <location>
        <begin position="1"/>
        <end position="19"/>
    </location>
</feature>
<sequence>MHSSSILSITLGLSLSALAHPTQKRATGRTSAPSGCSTVGSSGDYSTIGAAIEALGSSTEDACIFVESGTYEEQLTVEYGGALTLYGYTEDTSSYASNAVTITHSISSSDAGSLDKSSTVNVVSDGFKMYNINVENGYGEGSQAVAFTANADQLSFYGCSFNGYQDTLYAKAGTQYYTNCYISGAVDYIFGDASLWITGSTVASNGAGAITAMSREEEDDSSWYVIDSSTVTAADDASEDLSGQVYLGRPWRAYARVQFQNSDLGSIINEEGWTTMADNAEPLYYEYNNSGDGSDTSARKYETEASGAVDIATVLGSDYTNWVDSSY</sequence>
<gene>
    <name evidence="10" type="ORF">HDK90DRAFT_106724</name>
</gene>
<evidence type="ECO:0000256" key="2">
    <source>
        <dbReference type="ARBA" id="ARBA00008891"/>
    </source>
</evidence>
<evidence type="ECO:0000256" key="5">
    <source>
        <dbReference type="ARBA" id="ARBA00023085"/>
    </source>
</evidence>
<dbReference type="Proteomes" id="UP001492380">
    <property type="component" value="Unassembled WGS sequence"/>
</dbReference>
<comment type="function">
    <text evidence="8">Involved in maceration and soft-rotting of plant tissue.</text>
</comment>
<dbReference type="SUPFAM" id="SSF51126">
    <property type="entry name" value="Pectin lyase-like"/>
    <property type="match status" value="1"/>
</dbReference>
<comment type="catalytic activity">
    <reaction evidence="6 8">
        <text>[(1-&gt;4)-alpha-D-galacturonosyl methyl ester](n) + n H2O = [(1-&gt;4)-alpha-D-galacturonosyl](n) + n methanol + n H(+)</text>
        <dbReference type="Rhea" id="RHEA:22380"/>
        <dbReference type="Rhea" id="RHEA-COMP:14570"/>
        <dbReference type="Rhea" id="RHEA-COMP:14573"/>
        <dbReference type="ChEBI" id="CHEBI:15377"/>
        <dbReference type="ChEBI" id="CHEBI:15378"/>
        <dbReference type="ChEBI" id="CHEBI:17790"/>
        <dbReference type="ChEBI" id="CHEBI:140522"/>
        <dbReference type="ChEBI" id="CHEBI:140523"/>
        <dbReference type="EC" id="3.1.1.11"/>
    </reaction>
</comment>
<keyword evidence="8" id="KW-0961">Cell wall biogenesis/degradation</keyword>
<feature type="domain" description="Pectinesterase catalytic" evidence="9">
    <location>
        <begin position="41"/>
        <end position="299"/>
    </location>
</feature>
<evidence type="ECO:0000256" key="3">
    <source>
        <dbReference type="ARBA" id="ARBA00013229"/>
    </source>
</evidence>
<dbReference type="InterPro" id="IPR012334">
    <property type="entry name" value="Pectin_lyas_fold"/>
</dbReference>
<evidence type="ECO:0000256" key="1">
    <source>
        <dbReference type="ARBA" id="ARBA00005184"/>
    </source>
</evidence>
<evidence type="ECO:0000313" key="11">
    <source>
        <dbReference type="Proteomes" id="UP001492380"/>
    </source>
</evidence>
<keyword evidence="8" id="KW-0964">Secreted</keyword>
<dbReference type="InterPro" id="IPR011050">
    <property type="entry name" value="Pectin_lyase_fold/virulence"/>
</dbReference>
<evidence type="ECO:0000256" key="6">
    <source>
        <dbReference type="ARBA" id="ARBA00047928"/>
    </source>
</evidence>
<keyword evidence="11" id="KW-1185">Reference proteome</keyword>
<keyword evidence="4 8" id="KW-0378">Hydrolase</keyword>
<name>A0ABR1YAR1_9PEZI</name>
<evidence type="ECO:0000256" key="4">
    <source>
        <dbReference type="ARBA" id="ARBA00022801"/>
    </source>
</evidence>
<dbReference type="PANTHER" id="PTHR31321:SF57">
    <property type="entry name" value="PECTINESTERASE 53-RELATED"/>
    <property type="match status" value="1"/>
</dbReference>
<feature type="chain" id="PRO_5044987113" description="Pectinesterase" evidence="8">
    <location>
        <begin position="20"/>
        <end position="327"/>
    </location>
</feature>
<evidence type="ECO:0000313" key="10">
    <source>
        <dbReference type="EMBL" id="KAK8223884.1"/>
    </source>
</evidence>
<organism evidence="10 11">
    <name type="scientific">Phyllosticta capitalensis</name>
    <dbReference type="NCBI Taxonomy" id="121624"/>
    <lineage>
        <taxon>Eukaryota</taxon>
        <taxon>Fungi</taxon>
        <taxon>Dikarya</taxon>
        <taxon>Ascomycota</taxon>
        <taxon>Pezizomycotina</taxon>
        <taxon>Dothideomycetes</taxon>
        <taxon>Dothideomycetes incertae sedis</taxon>
        <taxon>Botryosphaeriales</taxon>
        <taxon>Phyllostictaceae</taxon>
        <taxon>Phyllosticta</taxon>
    </lineage>
</organism>
<comment type="subcellular location">
    <subcellularLocation>
        <location evidence="8">Secreted</location>
    </subcellularLocation>
</comment>
<evidence type="ECO:0000256" key="8">
    <source>
        <dbReference type="RuleBase" id="RU000589"/>
    </source>
</evidence>
<accession>A0ABR1YAR1</accession>
<keyword evidence="8" id="KW-0732">Signal</keyword>
<feature type="active site" evidence="7">
    <location>
        <position position="187"/>
    </location>
</feature>
<dbReference type="EMBL" id="JBBWRZ010000013">
    <property type="protein sequence ID" value="KAK8223884.1"/>
    <property type="molecule type" value="Genomic_DNA"/>
</dbReference>
<dbReference type="InterPro" id="IPR033131">
    <property type="entry name" value="Pectinesterase_Asp_AS"/>
</dbReference>
<dbReference type="EC" id="3.1.1.11" evidence="3 8"/>
<dbReference type="Pfam" id="PF01095">
    <property type="entry name" value="Pectinesterase"/>
    <property type="match status" value="1"/>
</dbReference>
<protein>
    <recommendedName>
        <fullName evidence="3 8">Pectinesterase</fullName>
        <ecNumber evidence="3 8">3.1.1.11</ecNumber>
    </recommendedName>
</protein>
<dbReference type="Gene3D" id="2.160.20.10">
    <property type="entry name" value="Single-stranded right-handed beta-helix, Pectin lyase-like"/>
    <property type="match status" value="1"/>
</dbReference>